<proteinExistence type="predicted"/>
<evidence type="ECO:0000259" key="2">
    <source>
        <dbReference type="Pfam" id="PF22936"/>
    </source>
</evidence>
<accession>A0ABQ4YV13</accession>
<dbReference type="PANTHER" id="PTHR34222">
    <property type="entry name" value="GAG_PRE-INTEGRS DOMAIN-CONTAINING PROTEIN"/>
    <property type="match status" value="1"/>
</dbReference>
<reference evidence="3" key="1">
    <citation type="journal article" date="2022" name="Int. J. Mol. Sci.">
        <title>Draft Genome of Tanacetum Coccineum: Genomic Comparison of Closely Related Tanacetum-Family Plants.</title>
        <authorList>
            <person name="Yamashiro T."/>
            <person name="Shiraishi A."/>
            <person name="Nakayama K."/>
            <person name="Satake H."/>
        </authorList>
    </citation>
    <scope>NUCLEOTIDE SEQUENCE</scope>
</reference>
<evidence type="ECO:0000256" key="1">
    <source>
        <dbReference type="SAM" id="MobiDB-lite"/>
    </source>
</evidence>
<feature type="region of interest" description="Disordered" evidence="1">
    <location>
        <begin position="1"/>
        <end position="28"/>
    </location>
</feature>
<protein>
    <recommendedName>
        <fullName evidence="2">Retrovirus-related Pol polyprotein from transposon TNT 1-94-like beta-barrel domain-containing protein</fullName>
    </recommendedName>
</protein>
<dbReference type="PANTHER" id="PTHR34222:SF88">
    <property type="entry name" value="ZINC FINGER, CCHC-TYPE"/>
    <property type="match status" value="1"/>
</dbReference>
<dbReference type="Proteomes" id="UP001151760">
    <property type="component" value="Unassembled WGS sequence"/>
</dbReference>
<gene>
    <name evidence="3" type="ORF">Tco_0748169</name>
</gene>
<sequence length="317" mass="35220">MKPTPDLSAAYHLVSKDEQQRSIASSKRPVREVAAFQANFQGKREQTKRGRDGHNKDGCFKIIGHLEWWPGKGKGDKPRPRAAMVETKPCPILGMTEEQYAMFLKLFGENQKEPVIANMAGNMSVNNNWVVYSGATEHITHQGHLLKNIFMNTTEKPVTIPNGESIPVKGKGEVVFKGGLNIKGVLFVPNFTCILLSVRRLTKDLHCVITFFPDFFVLQDLEAGNLIGAGDCHGGLYWMGGIKEERKAMAVTIDAWHKCLGHASNVKLSRVSFLRDVSSSFNTKVCDSCNKAKLTQLPFPISSIKTSNCFDLIHCDI</sequence>
<keyword evidence="4" id="KW-1185">Reference proteome</keyword>
<name>A0ABQ4YV13_9ASTR</name>
<evidence type="ECO:0000313" key="4">
    <source>
        <dbReference type="Proteomes" id="UP001151760"/>
    </source>
</evidence>
<dbReference type="EMBL" id="BQNB010010761">
    <property type="protein sequence ID" value="GJS81628.1"/>
    <property type="molecule type" value="Genomic_DNA"/>
</dbReference>
<dbReference type="Pfam" id="PF22936">
    <property type="entry name" value="Pol_BBD"/>
    <property type="match status" value="1"/>
</dbReference>
<evidence type="ECO:0000313" key="3">
    <source>
        <dbReference type="EMBL" id="GJS81628.1"/>
    </source>
</evidence>
<comment type="caution">
    <text evidence="3">The sequence shown here is derived from an EMBL/GenBank/DDBJ whole genome shotgun (WGS) entry which is preliminary data.</text>
</comment>
<organism evidence="3 4">
    <name type="scientific">Tanacetum coccineum</name>
    <dbReference type="NCBI Taxonomy" id="301880"/>
    <lineage>
        <taxon>Eukaryota</taxon>
        <taxon>Viridiplantae</taxon>
        <taxon>Streptophyta</taxon>
        <taxon>Embryophyta</taxon>
        <taxon>Tracheophyta</taxon>
        <taxon>Spermatophyta</taxon>
        <taxon>Magnoliopsida</taxon>
        <taxon>eudicotyledons</taxon>
        <taxon>Gunneridae</taxon>
        <taxon>Pentapetalae</taxon>
        <taxon>asterids</taxon>
        <taxon>campanulids</taxon>
        <taxon>Asterales</taxon>
        <taxon>Asteraceae</taxon>
        <taxon>Asteroideae</taxon>
        <taxon>Anthemideae</taxon>
        <taxon>Anthemidinae</taxon>
        <taxon>Tanacetum</taxon>
    </lineage>
</organism>
<feature type="domain" description="Retrovirus-related Pol polyprotein from transposon TNT 1-94-like beta-barrel" evidence="2">
    <location>
        <begin position="129"/>
        <end position="203"/>
    </location>
</feature>
<dbReference type="InterPro" id="IPR054722">
    <property type="entry name" value="PolX-like_BBD"/>
</dbReference>
<reference evidence="3" key="2">
    <citation type="submission" date="2022-01" db="EMBL/GenBank/DDBJ databases">
        <authorList>
            <person name="Yamashiro T."/>
            <person name="Shiraishi A."/>
            <person name="Satake H."/>
            <person name="Nakayama K."/>
        </authorList>
    </citation>
    <scope>NUCLEOTIDE SEQUENCE</scope>
</reference>